<evidence type="ECO:0000313" key="1">
    <source>
        <dbReference type="EMBL" id="KAG6115962.1"/>
    </source>
</evidence>
<dbReference type="AlphaFoldDB" id="A0A9P7Q1T5"/>
<gene>
    <name evidence="1" type="ORF">E4U13_002219</name>
</gene>
<organism evidence="1 2">
    <name type="scientific">Claviceps humidiphila</name>
    <dbReference type="NCBI Taxonomy" id="1294629"/>
    <lineage>
        <taxon>Eukaryota</taxon>
        <taxon>Fungi</taxon>
        <taxon>Dikarya</taxon>
        <taxon>Ascomycota</taxon>
        <taxon>Pezizomycotina</taxon>
        <taxon>Sordariomycetes</taxon>
        <taxon>Hypocreomycetidae</taxon>
        <taxon>Hypocreales</taxon>
        <taxon>Clavicipitaceae</taxon>
        <taxon>Claviceps</taxon>
    </lineage>
</organism>
<accession>A0A9P7Q1T5</accession>
<reference evidence="1 2" key="1">
    <citation type="journal article" date="2020" name="bioRxiv">
        <title>Whole genome comparisons of ergot fungi reveals the divergence and evolution of species within the genus Claviceps are the result of varying mechanisms driving genome evolution and host range expansion.</title>
        <authorList>
            <person name="Wyka S.A."/>
            <person name="Mondo S.J."/>
            <person name="Liu M."/>
            <person name="Dettman J."/>
            <person name="Nalam V."/>
            <person name="Broders K.D."/>
        </authorList>
    </citation>
    <scope>NUCLEOTIDE SEQUENCE [LARGE SCALE GENOMIC DNA]</scope>
    <source>
        <strain evidence="1 2">LM576</strain>
    </source>
</reference>
<protein>
    <submittedName>
        <fullName evidence="1">Uncharacterized protein</fullName>
    </submittedName>
</protein>
<dbReference type="Proteomes" id="UP000732380">
    <property type="component" value="Unassembled WGS sequence"/>
</dbReference>
<sequence>MDMSSKACSGTREIEAGQPTENLSHVIQSCMVHFGRNIDQAIGKRNTSPFAKRMHELATARSPAEYESIIAELSRLEPEVIAVLLRNKLIATSNPWGKDGKLGSAQATRVGKARYLPSTFEYGSVRLG</sequence>
<keyword evidence="2" id="KW-1185">Reference proteome</keyword>
<proteinExistence type="predicted"/>
<comment type="caution">
    <text evidence="1">The sequence shown here is derived from an EMBL/GenBank/DDBJ whole genome shotgun (WGS) entry which is preliminary data.</text>
</comment>
<dbReference type="EMBL" id="SRQM01000196">
    <property type="protein sequence ID" value="KAG6115962.1"/>
    <property type="molecule type" value="Genomic_DNA"/>
</dbReference>
<evidence type="ECO:0000313" key="2">
    <source>
        <dbReference type="Proteomes" id="UP000732380"/>
    </source>
</evidence>
<name>A0A9P7Q1T5_9HYPO</name>